<protein>
    <submittedName>
        <fullName evidence="2">Nuclear transport factor 2 family protein</fullName>
    </submittedName>
</protein>
<feature type="domain" description="SnoaL-like" evidence="1">
    <location>
        <begin position="6"/>
        <end position="126"/>
    </location>
</feature>
<dbReference type="RefSeq" id="WP_218445377.1">
    <property type="nucleotide sequence ID" value="NZ_JAGSPA010000002.1"/>
</dbReference>
<organism evidence="2 3">
    <name type="scientific">Pacificimonas pallii</name>
    <dbReference type="NCBI Taxonomy" id="2827236"/>
    <lineage>
        <taxon>Bacteria</taxon>
        <taxon>Pseudomonadati</taxon>
        <taxon>Pseudomonadota</taxon>
        <taxon>Alphaproteobacteria</taxon>
        <taxon>Sphingomonadales</taxon>
        <taxon>Sphingosinicellaceae</taxon>
        <taxon>Pacificimonas</taxon>
    </lineage>
</organism>
<dbReference type="InterPro" id="IPR037401">
    <property type="entry name" value="SnoaL-like"/>
</dbReference>
<dbReference type="EMBL" id="JAGSPA010000002">
    <property type="protein sequence ID" value="MBV7256685.1"/>
    <property type="molecule type" value="Genomic_DNA"/>
</dbReference>
<keyword evidence="3" id="KW-1185">Reference proteome</keyword>
<name>A0ABS6SE54_9SPHN</name>
<evidence type="ECO:0000313" key="2">
    <source>
        <dbReference type="EMBL" id="MBV7256685.1"/>
    </source>
</evidence>
<comment type="caution">
    <text evidence="2">The sequence shown here is derived from an EMBL/GenBank/DDBJ whole genome shotgun (WGS) entry which is preliminary data.</text>
</comment>
<accession>A0ABS6SE54</accession>
<dbReference type="Proteomes" id="UP000722336">
    <property type="component" value="Unassembled WGS sequence"/>
</dbReference>
<sequence>MCDREIRDWCARWSEQVRRRDIAGGQKLFCDDVVAFGTRNRIMHGLDELARLQWTPTWNATSDFTIHDESVFISVSNDGHSAWLAGLWSSTGIADDGTTFPRGGRVTLAFRKDGNGAWLCVHSHLSDQPSPDL</sequence>
<reference evidence="2 3" key="1">
    <citation type="submission" date="2021-04" db="EMBL/GenBank/DDBJ databases">
        <authorList>
            <person name="Pira H."/>
            <person name="Risdian C."/>
            <person name="Wink J."/>
        </authorList>
    </citation>
    <scope>NUCLEOTIDE SEQUENCE [LARGE SCALE GENOMIC DNA]</scope>
    <source>
        <strain evidence="2 3">WHA3</strain>
    </source>
</reference>
<evidence type="ECO:0000313" key="3">
    <source>
        <dbReference type="Proteomes" id="UP000722336"/>
    </source>
</evidence>
<evidence type="ECO:0000259" key="1">
    <source>
        <dbReference type="Pfam" id="PF13474"/>
    </source>
</evidence>
<dbReference type="Pfam" id="PF13474">
    <property type="entry name" value="SnoaL_3"/>
    <property type="match status" value="1"/>
</dbReference>
<gene>
    <name evidence="2" type="ORF">KCG44_07790</name>
</gene>
<proteinExistence type="predicted"/>